<evidence type="ECO:0000313" key="4">
    <source>
        <dbReference type="Proteomes" id="UP000051679"/>
    </source>
</evidence>
<dbReference type="InterPro" id="IPR011032">
    <property type="entry name" value="GroES-like_sf"/>
</dbReference>
<gene>
    <name evidence="3" type="ORF">FC18_GL000094</name>
</gene>
<dbReference type="CDD" id="cd05289">
    <property type="entry name" value="MDR_like_2"/>
    <property type="match status" value="1"/>
</dbReference>
<evidence type="ECO:0000313" key="3">
    <source>
        <dbReference type="EMBL" id="KRM56410.1"/>
    </source>
</evidence>
<feature type="domain" description="Enoyl reductase (ER)" evidence="2">
    <location>
        <begin position="10"/>
        <end position="305"/>
    </location>
</feature>
<organism evidence="3 4">
    <name type="scientific">Lacticaseibacillus sharpeae JCM 1186 = DSM 20505</name>
    <dbReference type="NCBI Taxonomy" id="1291052"/>
    <lineage>
        <taxon>Bacteria</taxon>
        <taxon>Bacillati</taxon>
        <taxon>Bacillota</taxon>
        <taxon>Bacilli</taxon>
        <taxon>Lactobacillales</taxon>
        <taxon>Lactobacillaceae</taxon>
        <taxon>Lacticaseibacillus</taxon>
    </lineage>
</organism>
<dbReference type="InterPro" id="IPR036291">
    <property type="entry name" value="NAD(P)-bd_dom_sf"/>
</dbReference>
<dbReference type="Pfam" id="PF00107">
    <property type="entry name" value="ADH_zinc_N"/>
    <property type="match status" value="1"/>
</dbReference>
<dbReference type="SMART" id="SM00829">
    <property type="entry name" value="PKS_ER"/>
    <property type="match status" value="1"/>
</dbReference>
<dbReference type="EMBL" id="AYYO01000005">
    <property type="protein sequence ID" value="KRM56410.1"/>
    <property type="molecule type" value="Genomic_DNA"/>
</dbReference>
<sequence length="309" mass="33227">MLRFGFNQFGGPDVFTELTAAIPEPKQNQVQIKVAAFGINPYDLRLRQGDFADSRPLPMPIVPGTELAGTVTAVGSDVTDYQIGDRVLNYRPRGAYSQFVTASTTKIAHLPADMSETFAAALPNVGIAAFGVLQLLQVQPGKTIVIEGASGGVGSILVQAAKYLGLRVIATCSSANHELVLDLGADEVGLYDRENVGARFANMGDYVVNATAGGHDNNAGIWMRRPNGVYVTLNEPDVRPEHDPDFHVLGEQRVDTQAAFAFLFKLFNHADLQVHLARTLPFSVTGVITAHTELAQHHPAGKYVCTATE</sequence>
<evidence type="ECO:0000259" key="2">
    <source>
        <dbReference type="SMART" id="SM00829"/>
    </source>
</evidence>
<reference evidence="3 4" key="1">
    <citation type="journal article" date="2015" name="Genome Announc.">
        <title>Expanding the biotechnology potential of lactobacilli through comparative genomics of 213 strains and associated genera.</title>
        <authorList>
            <person name="Sun Z."/>
            <person name="Harris H.M."/>
            <person name="McCann A."/>
            <person name="Guo C."/>
            <person name="Argimon S."/>
            <person name="Zhang W."/>
            <person name="Yang X."/>
            <person name="Jeffery I.B."/>
            <person name="Cooney J.C."/>
            <person name="Kagawa T.F."/>
            <person name="Liu W."/>
            <person name="Song Y."/>
            <person name="Salvetti E."/>
            <person name="Wrobel A."/>
            <person name="Rasinkangas P."/>
            <person name="Parkhill J."/>
            <person name="Rea M.C."/>
            <person name="O'Sullivan O."/>
            <person name="Ritari J."/>
            <person name="Douillard F.P."/>
            <person name="Paul Ross R."/>
            <person name="Yang R."/>
            <person name="Briner A.E."/>
            <person name="Felis G.E."/>
            <person name="de Vos W.M."/>
            <person name="Barrangou R."/>
            <person name="Klaenhammer T.R."/>
            <person name="Caufield P.W."/>
            <person name="Cui Y."/>
            <person name="Zhang H."/>
            <person name="O'Toole P.W."/>
        </authorList>
    </citation>
    <scope>NUCLEOTIDE SEQUENCE [LARGE SCALE GENOMIC DNA]</scope>
    <source>
        <strain evidence="3 4">DSM 20505</strain>
    </source>
</reference>
<dbReference type="InterPro" id="IPR013149">
    <property type="entry name" value="ADH-like_C"/>
</dbReference>
<dbReference type="PANTHER" id="PTHR44154">
    <property type="entry name" value="QUINONE OXIDOREDUCTASE"/>
    <property type="match status" value="1"/>
</dbReference>
<dbReference type="Gene3D" id="3.90.180.10">
    <property type="entry name" value="Medium-chain alcohol dehydrogenases, catalytic domain"/>
    <property type="match status" value="1"/>
</dbReference>
<dbReference type="SUPFAM" id="SSF50129">
    <property type="entry name" value="GroES-like"/>
    <property type="match status" value="1"/>
</dbReference>
<dbReference type="SUPFAM" id="SSF51735">
    <property type="entry name" value="NAD(P)-binding Rossmann-fold domains"/>
    <property type="match status" value="1"/>
</dbReference>
<dbReference type="PATRIC" id="fig|1291052.5.peg.96"/>
<dbReference type="GO" id="GO:0016491">
    <property type="term" value="F:oxidoreductase activity"/>
    <property type="evidence" value="ECO:0007669"/>
    <property type="project" value="InterPro"/>
</dbReference>
<dbReference type="AlphaFoldDB" id="A0A0R1ZPN8"/>
<dbReference type="OrthoDB" id="9792162at2"/>
<dbReference type="STRING" id="1291052.FC18_GL000094"/>
<dbReference type="PANTHER" id="PTHR44154:SF1">
    <property type="entry name" value="QUINONE OXIDOREDUCTASE"/>
    <property type="match status" value="1"/>
</dbReference>
<protein>
    <submittedName>
        <fullName evidence="3">NADPH quinone reductase</fullName>
    </submittedName>
</protein>
<comment type="caution">
    <text evidence="3">The sequence shown here is derived from an EMBL/GenBank/DDBJ whole genome shotgun (WGS) entry which is preliminary data.</text>
</comment>
<dbReference type="Proteomes" id="UP000051679">
    <property type="component" value="Unassembled WGS sequence"/>
</dbReference>
<dbReference type="Gene3D" id="3.40.50.720">
    <property type="entry name" value="NAD(P)-binding Rossmann-like Domain"/>
    <property type="match status" value="1"/>
</dbReference>
<dbReference type="RefSeq" id="WP_054677600.1">
    <property type="nucleotide sequence ID" value="NZ_AYYO01000005.1"/>
</dbReference>
<keyword evidence="1" id="KW-0521">NADP</keyword>
<dbReference type="InterPro" id="IPR051603">
    <property type="entry name" value="Zinc-ADH_QOR/CCCR"/>
</dbReference>
<keyword evidence="4" id="KW-1185">Reference proteome</keyword>
<accession>A0A0R1ZPN8</accession>
<name>A0A0R1ZPN8_9LACO</name>
<proteinExistence type="predicted"/>
<dbReference type="Pfam" id="PF08240">
    <property type="entry name" value="ADH_N"/>
    <property type="match status" value="1"/>
</dbReference>
<dbReference type="InterPro" id="IPR013154">
    <property type="entry name" value="ADH-like_N"/>
</dbReference>
<evidence type="ECO:0000256" key="1">
    <source>
        <dbReference type="ARBA" id="ARBA00022857"/>
    </source>
</evidence>
<dbReference type="InterPro" id="IPR020843">
    <property type="entry name" value="ER"/>
</dbReference>